<evidence type="ECO:0000313" key="9">
    <source>
        <dbReference type="EMBL" id="CAG8607638.1"/>
    </source>
</evidence>
<proteinExistence type="predicted"/>
<sequence>MTSPIPIKLETDVARREFIDKFDALLLDCDGVIWDGEKVLPGVRETLKYLRSKGKQLLFVSNNSSKSRDAYLVKFQKLGIEAHKDEIFGSAYTSAYYLKNVINFSTDKKVYVIGGLGITDELAVEGIRYSGSTADNESLKSMDFSELVPDPEVGAVLCGFDDHINYRKLAKAFTYLHSNSNCLFLLTNDDTTYPLNGSLLPGSGSLAAPLITALNRKPDCVIGKPNKPMLDCIMKKFHLNVKRTCMIGDRLDTDIQFGINGGIFSLLVLTGVSKEKEILANDAPIVPNYYVESLGDFATIIE</sequence>
<evidence type="ECO:0000256" key="3">
    <source>
        <dbReference type="ARBA" id="ARBA00066659"/>
    </source>
</evidence>
<reference evidence="9" key="1">
    <citation type="submission" date="2021-06" db="EMBL/GenBank/DDBJ databases">
        <authorList>
            <person name="Kallberg Y."/>
            <person name="Tangrot J."/>
            <person name="Rosling A."/>
        </authorList>
    </citation>
    <scope>NUCLEOTIDE SEQUENCE</scope>
    <source>
        <strain evidence="9">MT106</strain>
    </source>
</reference>
<dbReference type="GO" id="GO:0008967">
    <property type="term" value="F:phosphoglycolate phosphatase activity"/>
    <property type="evidence" value="ECO:0007669"/>
    <property type="project" value="TreeGrafter"/>
</dbReference>
<keyword evidence="10" id="KW-1185">Reference proteome</keyword>
<dbReference type="GO" id="GO:0005737">
    <property type="term" value="C:cytoplasm"/>
    <property type="evidence" value="ECO:0007669"/>
    <property type="project" value="TreeGrafter"/>
</dbReference>
<dbReference type="NCBIfam" id="TIGR01460">
    <property type="entry name" value="HAD-SF-IIA"/>
    <property type="match status" value="1"/>
</dbReference>
<evidence type="ECO:0000256" key="7">
    <source>
        <dbReference type="PIRSR" id="PIRSR000915-2"/>
    </source>
</evidence>
<dbReference type="FunFam" id="3.40.50.1000:FF:000039">
    <property type="entry name" value="Phosphoglycolate phosphatase"/>
    <property type="match status" value="1"/>
</dbReference>
<keyword evidence="8" id="KW-0479">Metal-binding</keyword>
<dbReference type="Pfam" id="PF13242">
    <property type="entry name" value="Hydrolase_like"/>
    <property type="match status" value="1"/>
</dbReference>
<dbReference type="Gene3D" id="3.40.50.1000">
    <property type="entry name" value="HAD superfamily/HAD-like"/>
    <property type="match status" value="2"/>
</dbReference>
<comment type="caution">
    <text evidence="9">The sequence shown here is derived from an EMBL/GenBank/DDBJ whole genome shotgun (WGS) entry which is preliminary data.</text>
</comment>
<dbReference type="InterPro" id="IPR023214">
    <property type="entry name" value="HAD_sf"/>
</dbReference>
<dbReference type="OrthoDB" id="413953at2759"/>
<dbReference type="PANTHER" id="PTHR19288">
    <property type="entry name" value="4-NITROPHENYLPHOSPHATASE-RELATED"/>
    <property type="match status" value="1"/>
</dbReference>
<name>A0A9N9GK45_9GLOM</name>
<dbReference type="AlphaFoldDB" id="A0A9N9GK45"/>
<comment type="catalytic activity">
    <reaction evidence="2 5">
        <text>4-nitrophenyl phosphate + H2O = 4-nitrophenol + phosphate + H(+)</text>
        <dbReference type="Rhea" id="RHEA:21664"/>
        <dbReference type="ChEBI" id="CHEBI:15377"/>
        <dbReference type="ChEBI" id="CHEBI:15378"/>
        <dbReference type="ChEBI" id="CHEBI:43474"/>
        <dbReference type="ChEBI" id="CHEBI:57917"/>
        <dbReference type="ChEBI" id="CHEBI:61146"/>
        <dbReference type="EC" id="3.1.3.41"/>
    </reaction>
</comment>
<dbReference type="InterPro" id="IPR036412">
    <property type="entry name" value="HAD-like_sf"/>
</dbReference>
<feature type="active site" description="Proton donor" evidence="6">
    <location>
        <position position="30"/>
    </location>
</feature>
<feature type="binding site" evidence="7">
    <location>
        <position position="224"/>
    </location>
    <ligand>
        <name>substrate</name>
    </ligand>
</feature>
<feature type="binding site" evidence="8">
    <location>
        <position position="28"/>
    </location>
    <ligand>
        <name>Mg(2+)</name>
        <dbReference type="ChEBI" id="CHEBI:18420"/>
    </ligand>
</feature>
<keyword evidence="1 5" id="KW-0378">Hydrolase</keyword>
<organism evidence="9 10">
    <name type="scientific">Ambispora gerdemannii</name>
    <dbReference type="NCBI Taxonomy" id="144530"/>
    <lineage>
        <taxon>Eukaryota</taxon>
        <taxon>Fungi</taxon>
        <taxon>Fungi incertae sedis</taxon>
        <taxon>Mucoromycota</taxon>
        <taxon>Glomeromycotina</taxon>
        <taxon>Glomeromycetes</taxon>
        <taxon>Archaeosporales</taxon>
        <taxon>Ambisporaceae</taxon>
        <taxon>Ambispora</taxon>
    </lineage>
</organism>
<protein>
    <recommendedName>
        <fullName evidence="4 5">4-nitrophenylphosphatase</fullName>
        <shortName evidence="5">PNPPase</shortName>
        <ecNumber evidence="3 5">3.1.3.41</ecNumber>
    </recommendedName>
</protein>
<dbReference type="Proteomes" id="UP000789831">
    <property type="component" value="Unassembled WGS sequence"/>
</dbReference>
<keyword evidence="8" id="KW-0460">Magnesium</keyword>
<dbReference type="GO" id="GO:0004035">
    <property type="term" value="F:alkaline phosphatase activity"/>
    <property type="evidence" value="ECO:0007669"/>
    <property type="project" value="TreeGrafter"/>
</dbReference>
<dbReference type="PANTHER" id="PTHR19288:SF46">
    <property type="entry name" value="HALOACID DEHALOGENASE-LIKE HYDROLASE DOMAIN-CONTAINING PROTEIN 2"/>
    <property type="match status" value="1"/>
</dbReference>
<dbReference type="InterPro" id="IPR006349">
    <property type="entry name" value="PGP_euk"/>
</dbReference>
<evidence type="ECO:0000256" key="2">
    <source>
        <dbReference type="ARBA" id="ARBA00050247"/>
    </source>
</evidence>
<feature type="active site" description="Nucleophile" evidence="6">
    <location>
        <position position="28"/>
    </location>
</feature>
<dbReference type="NCBIfam" id="TIGR01452">
    <property type="entry name" value="PGP_euk"/>
    <property type="match status" value="1"/>
</dbReference>
<evidence type="ECO:0000256" key="5">
    <source>
        <dbReference type="PIRNR" id="PIRNR000915"/>
    </source>
</evidence>
<feature type="binding site" evidence="8">
    <location>
        <position position="249"/>
    </location>
    <ligand>
        <name>Mg(2+)</name>
        <dbReference type="ChEBI" id="CHEBI:18420"/>
    </ligand>
</feature>
<evidence type="ECO:0000256" key="1">
    <source>
        <dbReference type="ARBA" id="ARBA00022801"/>
    </source>
</evidence>
<dbReference type="GO" id="GO:0046872">
    <property type="term" value="F:metal ion binding"/>
    <property type="evidence" value="ECO:0007669"/>
    <property type="project" value="UniProtKB-KW"/>
</dbReference>
<evidence type="ECO:0000256" key="6">
    <source>
        <dbReference type="PIRSR" id="PIRSR000915-1"/>
    </source>
</evidence>
<evidence type="ECO:0000313" key="10">
    <source>
        <dbReference type="Proteomes" id="UP000789831"/>
    </source>
</evidence>
<feature type="binding site" evidence="7">
    <location>
        <begin position="61"/>
        <end position="63"/>
    </location>
    <ligand>
        <name>substrate</name>
    </ligand>
</feature>
<dbReference type="EMBL" id="CAJVPL010002348">
    <property type="protein sequence ID" value="CAG8607638.1"/>
    <property type="molecule type" value="Genomic_DNA"/>
</dbReference>
<dbReference type="PIRSF" id="PIRSF000915">
    <property type="entry name" value="PGP-type_phosphatase"/>
    <property type="match status" value="1"/>
</dbReference>
<dbReference type="InterPro" id="IPR006357">
    <property type="entry name" value="HAD-SF_hydro_IIA"/>
</dbReference>
<dbReference type="EC" id="3.1.3.41" evidence="3 5"/>
<dbReference type="Pfam" id="PF13344">
    <property type="entry name" value="Hydrolase_6"/>
    <property type="match status" value="1"/>
</dbReference>
<gene>
    <name evidence="9" type="ORF">AGERDE_LOCUS9425</name>
</gene>
<feature type="binding site" evidence="8">
    <location>
        <position position="30"/>
    </location>
    <ligand>
        <name>Mg(2+)</name>
        <dbReference type="ChEBI" id="CHEBI:18420"/>
    </ligand>
</feature>
<evidence type="ECO:0000256" key="8">
    <source>
        <dbReference type="PIRSR" id="PIRSR000915-3"/>
    </source>
</evidence>
<accession>A0A9N9GK45</accession>
<evidence type="ECO:0000256" key="4">
    <source>
        <dbReference type="ARBA" id="ARBA00069197"/>
    </source>
</evidence>
<dbReference type="SUPFAM" id="SSF56784">
    <property type="entry name" value="HAD-like"/>
    <property type="match status" value="1"/>
</dbReference>
<comment type="cofactor">
    <cofactor evidence="8">
        <name>Mg(2+)</name>
        <dbReference type="ChEBI" id="CHEBI:18420"/>
    </cofactor>
    <text evidence="8">Divalent metal ions. Mg(2+) is the most effective.</text>
</comment>